<proteinExistence type="predicted"/>
<keyword evidence="2" id="KW-1185">Reference proteome</keyword>
<evidence type="ECO:0000313" key="1">
    <source>
        <dbReference type="EMBL" id="MEL1248426.1"/>
    </source>
</evidence>
<accession>A0ABU9I888</accession>
<protein>
    <submittedName>
        <fullName evidence="1">Uncharacterized protein</fullName>
    </submittedName>
</protein>
<organism evidence="1 2">
    <name type="scientific">Flavobacterium helocola</name>
    <dbReference type="NCBI Taxonomy" id="3139139"/>
    <lineage>
        <taxon>Bacteria</taxon>
        <taxon>Pseudomonadati</taxon>
        <taxon>Bacteroidota</taxon>
        <taxon>Flavobacteriia</taxon>
        <taxon>Flavobacteriales</taxon>
        <taxon>Flavobacteriaceae</taxon>
        <taxon>Flavobacterium</taxon>
    </lineage>
</organism>
<dbReference type="Proteomes" id="UP001393056">
    <property type="component" value="Unassembled WGS sequence"/>
</dbReference>
<dbReference type="EMBL" id="JBBYHT010000004">
    <property type="protein sequence ID" value="MEL1248426.1"/>
    <property type="molecule type" value="Genomic_DNA"/>
</dbReference>
<comment type="caution">
    <text evidence="1">The sequence shown here is derived from an EMBL/GenBank/DDBJ whole genome shotgun (WGS) entry which is preliminary data.</text>
</comment>
<dbReference type="RefSeq" id="WP_341683312.1">
    <property type="nucleotide sequence ID" value="NZ_JBBYHT010000004.1"/>
</dbReference>
<evidence type="ECO:0000313" key="2">
    <source>
        <dbReference type="Proteomes" id="UP001393056"/>
    </source>
</evidence>
<name>A0ABU9I888_9FLAO</name>
<sequence>MSIRLKQLSYQTLKYLPKLDLTKNTFKLMAINRNKKIVFVELIKFELVYSEKQVYTIHSAILPDDLFVLAIFNQKNQLHQVNAESLFFTNLSLKEVYFYGKELHDLDWLYEGDFRKKDSYFYIIP</sequence>
<gene>
    <name evidence="1" type="ORF">AAEO58_10260</name>
</gene>
<reference evidence="1 2" key="1">
    <citation type="submission" date="2024-04" db="EMBL/GenBank/DDBJ databases">
        <title>Flavobacterium sp. DGU41 16S ribosomal RNA gene Genome sequencing and assembly.</title>
        <authorList>
            <person name="Park S."/>
        </authorList>
    </citation>
    <scope>NUCLEOTIDE SEQUENCE [LARGE SCALE GENOMIC DNA]</scope>
    <source>
        <strain evidence="1 2">DGU41</strain>
    </source>
</reference>